<proteinExistence type="predicted"/>
<protein>
    <submittedName>
        <fullName evidence="1">Uncharacterized protein</fullName>
    </submittedName>
</protein>
<reference evidence="1" key="1">
    <citation type="submission" date="2021-05" db="EMBL/GenBank/DDBJ databases">
        <authorList>
            <person name="Scholz U."/>
            <person name="Mascher M."/>
            <person name="Fiebig A."/>
        </authorList>
    </citation>
    <scope>NUCLEOTIDE SEQUENCE [LARGE SCALE GENOMIC DNA]</scope>
</reference>
<dbReference type="Proteomes" id="UP001732700">
    <property type="component" value="Chromosome 6D"/>
</dbReference>
<name>A0ACD5ZI40_AVESA</name>
<keyword evidence="2" id="KW-1185">Reference proteome</keyword>
<evidence type="ECO:0000313" key="2">
    <source>
        <dbReference type="Proteomes" id="UP001732700"/>
    </source>
</evidence>
<accession>A0ACD5ZI40</accession>
<dbReference type="EnsemblPlants" id="AVESA.00010b.r2.6DG1166700.1">
    <property type="protein sequence ID" value="AVESA.00010b.r2.6DG1166700.1.CDS"/>
    <property type="gene ID" value="AVESA.00010b.r2.6DG1166700"/>
</dbReference>
<reference evidence="1" key="2">
    <citation type="submission" date="2025-09" db="UniProtKB">
        <authorList>
            <consortium name="EnsemblPlants"/>
        </authorList>
    </citation>
    <scope>IDENTIFICATION</scope>
</reference>
<sequence length="727" mass="82271">MAQTIETDEEENSYDKNDAMSDDDVFVSGHIDISDDGNSAGTDGGVSQRRKKRQKGMKVGPKVIVESSAKSKSVVWEHFDKVPRPSKEDPTVEVIMAQCKYCEKFFSSNKDNGGATSHLLRHYSKACPDYKVAMAKVASQTLLNFQPSNASDIGIPVLQSSREYSQEEAKKLIAKMLICHDYPFKMVENTWFNIVMKYLNPRYEFIGRKTIRKECMKVFESERDSLMKVLKGVDNIALTTDLWTSNQTLSYMCLVAHFIDKDWNMQCRVLNFVELDHPHSGNVISQAVFECVAAWKIEGKIISITLDNATNNGVAIRNLKAMFDARSSYCFVPKYFHVRCCAHIINSVVTDGTATITPLTNNVRESVKYIKKSVSRLHKFVEICRSLAITVGEGLKLDVTTRWNSTYYMLRTAIAYRDALDSYSDSDANYKWKPSNDEWALFNTVTPILASLAEVSTAFSGSTYPTSNIFYPHIVNVKIALKEACDSKNPSLKVMGEAMMDKFNKYWEEPNNIMVIATIIDPRYKLKYIKWGFRMIYEQGKALAEYNLIDIELTKLYETYDMHHRHEKADSYRSGASSSSSVDISSSLPSSASQFTSYLNETSLETSKNELLKYLDEENESLLNKKFDVLLWWRLNAHRYPVIAKMAKNFLSIPATSVSSESTFSTGGRLLDDYRSSLKPEMVEALVCASIWIKGAHNDNKVSLGPEPDDADDVEFIPFPKSMVGSN</sequence>
<organism evidence="1 2">
    <name type="scientific">Avena sativa</name>
    <name type="common">Oat</name>
    <dbReference type="NCBI Taxonomy" id="4498"/>
    <lineage>
        <taxon>Eukaryota</taxon>
        <taxon>Viridiplantae</taxon>
        <taxon>Streptophyta</taxon>
        <taxon>Embryophyta</taxon>
        <taxon>Tracheophyta</taxon>
        <taxon>Spermatophyta</taxon>
        <taxon>Magnoliopsida</taxon>
        <taxon>Liliopsida</taxon>
        <taxon>Poales</taxon>
        <taxon>Poaceae</taxon>
        <taxon>BOP clade</taxon>
        <taxon>Pooideae</taxon>
        <taxon>Poodae</taxon>
        <taxon>Poeae</taxon>
        <taxon>Poeae Chloroplast Group 1 (Aveneae type)</taxon>
        <taxon>Aveninae</taxon>
        <taxon>Avena</taxon>
    </lineage>
</organism>
<evidence type="ECO:0000313" key="1">
    <source>
        <dbReference type="EnsemblPlants" id="AVESA.00010b.r2.6DG1166700.1.CDS"/>
    </source>
</evidence>